<feature type="region of interest" description="Disordered" evidence="1">
    <location>
        <begin position="1"/>
        <end position="22"/>
    </location>
</feature>
<evidence type="ECO:0000256" key="1">
    <source>
        <dbReference type="SAM" id="MobiDB-lite"/>
    </source>
</evidence>
<dbReference type="EMBL" id="RXHI01000023">
    <property type="protein sequence ID" value="RUA22148.1"/>
    <property type="molecule type" value="Genomic_DNA"/>
</dbReference>
<protein>
    <submittedName>
        <fullName evidence="2">Uncharacterized protein</fullName>
    </submittedName>
</protein>
<dbReference type="AlphaFoldDB" id="A0A432JHX5"/>
<evidence type="ECO:0000313" key="2">
    <source>
        <dbReference type="EMBL" id="RUA22148.1"/>
    </source>
</evidence>
<reference evidence="2" key="1">
    <citation type="submission" date="2018-12" db="EMBL/GenBank/DDBJ databases">
        <authorList>
            <person name="Jadhav K."/>
            <person name="Kushwaha B."/>
            <person name="Jadhav I."/>
        </authorList>
    </citation>
    <scope>NUCLEOTIDE SEQUENCE [LARGE SCALE GENOMIC DNA]</scope>
    <source>
        <strain evidence="2">SBS 10</strain>
    </source>
</reference>
<comment type="caution">
    <text evidence="2">The sequence shown here is derived from an EMBL/GenBank/DDBJ whole genome shotgun (WGS) entry which is preliminary data.</text>
</comment>
<name>A0A432JHX5_9GAMM</name>
<accession>A0A432JHX5</accession>
<organism evidence="2">
    <name type="scientific">Billgrantia gudaonensis</name>
    <dbReference type="NCBI Taxonomy" id="376427"/>
    <lineage>
        <taxon>Bacteria</taxon>
        <taxon>Pseudomonadati</taxon>
        <taxon>Pseudomonadota</taxon>
        <taxon>Gammaproteobacteria</taxon>
        <taxon>Oceanospirillales</taxon>
        <taxon>Halomonadaceae</taxon>
        <taxon>Billgrantia</taxon>
    </lineage>
</organism>
<gene>
    <name evidence="2" type="ORF">DSL92_07440</name>
</gene>
<sequence length="92" mass="9984">MPQHGRAAPRRAQAGGGVPDEAPLPADWLWLCRFTARYYQHPLGDTPVPGNCRCCQNRGRPPAEAACASSIATARRAGRRATQTRSCQVELV</sequence>
<proteinExistence type="predicted"/>